<dbReference type="AlphaFoldDB" id="A0A0S4LCW7"/>
<dbReference type="EMBL" id="CZQA01000001">
    <property type="protein sequence ID" value="CUS33766.1"/>
    <property type="molecule type" value="Genomic_DNA"/>
</dbReference>
<protein>
    <recommendedName>
        <fullName evidence="3">Glyoxalase-like domain-containing protein</fullName>
    </recommendedName>
</protein>
<organism evidence="1 2">
    <name type="scientific">Candidatus Nitrospira nitrosa</name>
    <dbReference type="NCBI Taxonomy" id="1742972"/>
    <lineage>
        <taxon>Bacteria</taxon>
        <taxon>Pseudomonadati</taxon>
        <taxon>Nitrospirota</taxon>
        <taxon>Nitrospiria</taxon>
        <taxon>Nitrospirales</taxon>
        <taxon>Nitrospiraceae</taxon>
        <taxon>Nitrospira</taxon>
    </lineage>
</organism>
<evidence type="ECO:0000313" key="1">
    <source>
        <dbReference type="EMBL" id="CUS33766.1"/>
    </source>
</evidence>
<reference evidence="1 2" key="1">
    <citation type="submission" date="2015-10" db="EMBL/GenBank/DDBJ databases">
        <authorList>
            <person name="Gilbert D.G."/>
        </authorList>
    </citation>
    <scope>NUCLEOTIDE SEQUENCE [LARGE SCALE GENOMIC DNA]</scope>
    <source>
        <strain evidence="1">COMA1</strain>
    </source>
</reference>
<sequence length="311" mass="34221">MAIMDPLIRGIDRILIHTQDVERVFARFRHEFGLPIAWPVADCGLLVSGGLYAGNMTVEIGRFRGLQLPGTWLYGLGFAPWEPTWKTVEGLSSRKVLYASPLTLSYDSPLVMQSTLTFLRNLLDGQPNAALWLSQPGGRNTRVGRALSTLRTWMAGTEVGSKTFSMLLGSSLVFMCDNQSHLHQERIAALRAAWRKTRQNGPYGITGVAGIDIEMATNLPVWRRLLDRPDLTSSSTHSFGAGPLLRFHPGAENRLLGIEFACADLPSITQQLRAQCSLVPTDEKRVTLSPDRMDGLAIGFSQSPTTTLDKG</sequence>
<proteinExistence type="predicted"/>
<dbReference type="Proteomes" id="UP000199032">
    <property type="component" value="Unassembled WGS sequence"/>
</dbReference>
<dbReference type="STRING" id="1742972.COMA1_11329"/>
<keyword evidence="2" id="KW-1185">Reference proteome</keyword>
<gene>
    <name evidence="1" type="ORF">COMA1_11329</name>
</gene>
<name>A0A0S4LCW7_9BACT</name>
<evidence type="ECO:0008006" key="3">
    <source>
        <dbReference type="Google" id="ProtNLM"/>
    </source>
</evidence>
<evidence type="ECO:0000313" key="2">
    <source>
        <dbReference type="Proteomes" id="UP000199032"/>
    </source>
</evidence>
<dbReference type="RefSeq" id="WP_141654242.1">
    <property type="nucleotide sequence ID" value="NZ_CZQA01000001.1"/>
</dbReference>
<accession>A0A0S4LCW7</accession>